<proteinExistence type="predicted"/>
<name>A0A1B6CC67_9HEMI</name>
<dbReference type="AlphaFoldDB" id="A0A1B6CC67"/>
<dbReference type="Gene3D" id="6.10.140.2220">
    <property type="match status" value="1"/>
</dbReference>
<dbReference type="InterPro" id="IPR053010">
    <property type="entry name" value="SET_SmydA-8"/>
</dbReference>
<evidence type="ECO:0000313" key="2">
    <source>
        <dbReference type="EMBL" id="JAS11057.1"/>
    </source>
</evidence>
<feature type="domain" description="SET" evidence="1">
    <location>
        <begin position="14"/>
        <end position="252"/>
    </location>
</feature>
<dbReference type="CDD" id="cd20071">
    <property type="entry name" value="SET_SMYD"/>
    <property type="match status" value="1"/>
</dbReference>
<evidence type="ECO:0000313" key="3">
    <source>
        <dbReference type="EMBL" id="JAS19555.1"/>
    </source>
</evidence>
<dbReference type="PROSITE" id="PS50280">
    <property type="entry name" value="SET"/>
    <property type="match status" value="1"/>
</dbReference>
<dbReference type="PANTHER" id="PTHR46455:SF4">
    <property type="entry name" value="GH11294P"/>
    <property type="match status" value="1"/>
</dbReference>
<dbReference type="Gene3D" id="1.10.220.160">
    <property type="match status" value="1"/>
</dbReference>
<evidence type="ECO:0000259" key="1">
    <source>
        <dbReference type="PROSITE" id="PS50280"/>
    </source>
</evidence>
<protein>
    <recommendedName>
        <fullName evidence="1">SET domain-containing protein</fullName>
    </recommendedName>
</protein>
<accession>A0A1B6CC67</accession>
<gene>
    <name evidence="3" type="ORF">g.31451</name>
    <name evidence="2" type="ORF">g.31454</name>
</gene>
<dbReference type="PANTHER" id="PTHR46455">
    <property type="entry name" value="SET AND MYND DOMAIN CONTAINING, ARTHROPOD-SPECIFIC, MEMBER 4, ISOFORM A"/>
    <property type="match status" value="1"/>
</dbReference>
<dbReference type="EMBL" id="GEDC01026241">
    <property type="protein sequence ID" value="JAS11057.1"/>
    <property type="molecule type" value="Transcribed_RNA"/>
</dbReference>
<dbReference type="GO" id="GO:0008170">
    <property type="term" value="F:N-methyltransferase activity"/>
    <property type="evidence" value="ECO:0007669"/>
    <property type="project" value="UniProtKB-ARBA"/>
</dbReference>
<dbReference type="SUPFAM" id="SSF82199">
    <property type="entry name" value="SET domain"/>
    <property type="match status" value="1"/>
</dbReference>
<dbReference type="InterPro" id="IPR001214">
    <property type="entry name" value="SET_dom"/>
</dbReference>
<dbReference type="Pfam" id="PF00856">
    <property type="entry name" value="SET"/>
    <property type="match status" value="1"/>
</dbReference>
<reference evidence="2" key="1">
    <citation type="submission" date="2015-12" db="EMBL/GenBank/DDBJ databases">
        <title>De novo transcriptome assembly of four potential Pierce s Disease insect vectors from Arizona vineyards.</title>
        <authorList>
            <person name="Tassone E.E."/>
        </authorList>
    </citation>
    <scope>NUCLEOTIDE SEQUENCE</scope>
</reference>
<dbReference type="Gene3D" id="2.170.270.10">
    <property type="entry name" value="SET domain"/>
    <property type="match status" value="1"/>
</dbReference>
<dbReference type="GO" id="GO:0008276">
    <property type="term" value="F:protein methyltransferase activity"/>
    <property type="evidence" value="ECO:0007669"/>
    <property type="project" value="UniProtKB-ARBA"/>
</dbReference>
<organism evidence="2">
    <name type="scientific">Clastoptera arizonana</name>
    <name type="common">Arizona spittle bug</name>
    <dbReference type="NCBI Taxonomy" id="38151"/>
    <lineage>
        <taxon>Eukaryota</taxon>
        <taxon>Metazoa</taxon>
        <taxon>Ecdysozoa</taxon>
        <taxon>Arthropoda</taxon>
        <taxon>Hexapoda</taxon>
        <taxon>Insecta</taxon>
        <taxon>Pterygota</taxon>
        <taxon>Neoptera</taxon>
        <taxon>Paraneoptera</taxon>
        <taxon>Hemiptera</taxon>
        <taxon>Auchenorrhyncha</taxon>
        <taxon>Cercopoidea</taxon>
        <taxon>Clastopteridae</taxon>
        <taxon>Clastoptera</taxon>
    </lineage>
</organism>
<sequence>MSDIKEENDLLKIESDCQAYTVCENLVLGRHLVASRDIKVGEVIIREAPLLVGPRQVTGPVCLACLCKLTVTNCEPCDSCGWPLCKKESCKHSKNHFPECEWALEKKGSKVRISQFVTPHPTYECITPLRVCYMMTKPDLWQPFAKMESHCNQRKGTFKYESDRRSVAQFLQRFYKLDMTEEQILKACGIIQVNGHEVVNTDPPHVALYEQASLLEHSCLPTCGKTFSSKGDIIIYATADITKGTHLSISYTDLLWGTINRRHHLAESKLFLCKCPRCKDPTELGTFFSAFACRKRECPGSVLPNTFCNESNENLLWECDHCGDVVFAKDAAMLLENIGHEIMSLGEQNILESEKFLKKWESFIHENHHYLVEVRLGLALRYGDDTIEGIKKISDSELEHKIKLCKQLLALFKKLVPGEFRVFGMLYFHLQLSINEIGRRKLESGELNDQAIQSILLESKSFLENCIFYFQHEPENQAEGRMKEQAKHSLLEITNILKNSDSALVSSLF</sequence>
<dbReference type="EMBL" id="GEDC01017743">
    <property type="protein sequence ID" value="JAS19555.1"/>
    <property type="molecule type" value="Transcribed_RNA"/>
</dbReference>
<dbReference type="GO" id="GO:0008757">
    <property type="term" value="F:S-adenosylmethionine-dependent methyltransferase activity"/>
    <property type="evidence" value="ECO:0007669"/>
    <property type="project" value="UniProtKB-ARBA"/>
</dbReference>
<dbReference type="InterPro" id="IPR046341">
    <property type="entry name" value="SET_dom_sf"/>
</dbReference>